<keyword evidence="5" id="KW-1185">Reference proteome</keyword>
<name>A0ABQ2W2Z1_9ACTN</name>
<reference evidence="5" key="1">
    <citation type="journal article" date="2019" name="Int. J. Syst. Evol. Microbiol.">
        <title>The Global Catalogue of Microorganisms (GCM) 10K type strain sequencing project: providing services to taxonomists for standard genome sequencing and annotation.</title>
        <authorList>
            <consortium name="The Broad Institute Genomics Platform"/>
            <consortium name="The Broad Institute Genome Sequencing Center for Infectious Disease"/>
            <person name="Wu L."/>
            <person name="Ma J."/>
        </authorList>
    </citation>
    <scope>NUCLEOTIDE SEQUENCE [LARGE SCALE GENOMIC DNA]</scope>
    <source>
        <strain evidence="5">JCM 4376</strain>
    </source>
</reference>
<dbReference type="Pfam" id="PF16976">
    <property type="entry name" value="RcpC"/>
    <property type="match status" value="1"/>
</dbReference>
<evidence type="ECO:0000256" key="1">
    <source>
        <dbReference type="SAM" id="MobiDB-lite"/>
    </source>
</evidence>
<evidence type="ECO:0000256" key="2">
    <source>
        <dbReference type="SAM" id="SignalP"/>
    </source>
</evidence>
<feature type="domain" description="Flp pilus assembly protein RcpC/CpaB" evidence="3">
    <location>
        <begin position="57"/>
        <end position="142"/>
    </location>
</feature>
<feature type="region of interest" description="Disordered" evidence="1">
    <location>
        <begin position="40"/>
        <end position="61"/>
    </location>
</feature>
<proteinExistence type="predicted"/>
<evidence type="ECO:0000313" key="4">
    <source>
        <dbReference type="EMBL" id="GGV89637.1"/>
    </source>
</evidence>
<evidence type="ECO:0000259" key="3">
    <source>
        <dbReference type="Pfam" id="PF16976"/>
    </source>
</evidence>
<dbReference type="InterPro" id="IPR006311">
    <property type="entry name" value="TAT_signal"/>
</dbReference>
<dbReference type="PROSITE" id="PS51318">
    <property type="entry name" value="TAT"/>
    <property type="match status" value="1"/>
</dbReference>
<gene>
    <name evidence="4" type="ORF">GCM10015535_43900</name>
</gene>
<comment type="caution">
    <text evidence="4">The sequence shown here is derived from an EMBL/GenBank/DDBJ whole genome shotgun (WGS) entry which is preliminary data.</text>
</comment>
<feature type="chain" id="PRO_5046377297" description="Flp pilus assembly protein RcpC/CpaB domain-containing protein" evidence="2">
    <location>
        <begin position="21"/>
        <end position="149"/>
    </location>
</feature>
<accession>A0ABQ2W2Z1</accession>
<sequence length="149" mass="14164">MWRQRRALAAGLALTAAALAATGLGSGGAGAGGDAAYGAGAGGEAGPAPSRDRRTARPVSAPVRIADAGAVRLLRPGDHVDVIAAGEGGGGAGARARVLARGARVAEVPQTPAEGSGQDGALIVLSVPRDTATALAGAGISSPLAVTLC</sequence>
<keyword evidence="2" id="KW-0732">Signal</keyword>
<evidence type="ECO:0000313" key="5">
    <source>
        <dbReference type="Proteomes" id="UP000660675"/>
    </source>
</evidence>
<protein>
    <recommendedName>
        <fullName evidence="3">Flp pilus assembly protein RcpC/CpaB domain-containing protein</fullName>
    </recommendedName>
</protein>
<organism evidence="4 5">
    <name type="scientific">Streptomyces gelaticus</name>
    <dbReference type="NCBI Taxonomy" id="285446"/>
    <lineage>
        <taxon>Bacteria</taxon>
        <taxon>Bacillati</taxon>
        <taxon>Actinomycetota</taxon>
        <taxon>Actinomycetes</taxon>
        <taxon>Kitasatosporales</taxon>
        <taxon>Streptomycetaceae</taxon>
        <taxon>Streptomyces</taxon>
    </lineage>
</organism>
<dbReference type="InterPro" id="IPR031571">
    <property type="entry name" value="RcpC_dom"/>
</dbReference>
<dbReference type="Proteomes" id="UP000660675">
    <property type="component" value="Unassembled WGS sequence"/>
</dbReference>
<dbReference type="EMBL" id="BMTF01000015">
    <property type="protein sequence ID" value="GGV89637.1"/>
    <property type="molecule type" value="Genomic_DNA"/>
</dbReference>
<feature type="signal peptide" evidence="2">
    <location>
        <begin position="1"/>
        <end position="20"/>
    </location>
</feature>